<keyword evidence="3" id="KW-1185">Reference proteome</keyword>
<dbReference type="PANTHER" id="PTHR39415:SF1">
    <property type="entry name" value="PROLINE-RICH PROTEIN 27"/>
    <property type="match status" value="1"/>
</dbReference>
<organism evidence="3 4">
    <name type="scientific">Microtus ochrogaster</name>
    <name type="common">Prairie vole</name>
    <dbReference type="NCBI Taxonomy" id="79684"/>
    <lineage>
        <taxon>Eukaryota</taxon>
        <taxon>Metazoa</taxon>
        <taxon>Chordata</taxon>
        <taxon>Craniata</taxon>
        <taxon>Vertebrata</taxon>
        <taxon>Euteleostomi</taxon>
        <taxon>Mammalia</taxon>
        <taxon>Eutheria</taxon>
        <taxon>Euarchontoglires</taxon>
        <taxon>Glires</taxon>
        <taxon>Rodentia</taxon>
        <taxon>Myomorpha</taxon>
        <taxon>Muroidea</taxon>
        <taxon>Cricetidae</taxon>
        <taxon>Arvicolinae</taxon>
        <taxon>Microtus</taxon>
    </lineage>
</organism>
<accession>A0ABM0L604</accession>
<evidence type="ECO:0000313" key="4">
    <source>
        <dbReference type="RefSeq" id="XP_005359657.1"/>
    </source>
</evidence>
<dbReference type="RefSeq" id="XP_005359657.1">
    <property type="nucleotide sequence ID" value="XM_005359600.1"/>
</dbReference>
<reference evidence="4" key="1">
    <citation type="submission" date="2025-08" db="UniProtKB">
        <authorList>
            <consortium name="RefSeq"/>
        </authorList>
    </citation>
    <scope>IDENTIFICATION</scope>
</reference>
<evidence type="ECO:0000256" key="2">
    <source>
        <dbReference type="SAM" id="SignalP"/>
    </source>
</evidence>
<dbReference type="GeneID" id="101986011"/>
<dbReference type="PANTHER" id="PTHR39415">
    <property type="entry name" value="PROLINE-RICH PROTEIN 27"/>
    <property type="match status" value="1"/>
</dbReference>
<name>A0ABM0L604_MICOH</name>
<evidence type="ECO:0000313" key="3">
    <source>
        <dbReference type="Proteomes" id="UP000694915"/>
    </source>
</evidence>
<feature type="region of interest" description="Disordered" evidence="1">
    <location>
        <begin position="309"/>
        <end position="335"/>
    </location>
</feature>
<keyword evidence="2" id="KW-0732">Signal</keyword>
<feature type="chain" id="PRO_5046371674" evidence="2">
    <location>
        <begin position="16"/>
        <end position="350"/>
    </location>
</feature>
<dbReference type="InterPro" id="IPR033533">
    <property type="entry name" value="PRR27"/>
</dbReference>
<proteinExistence type="predicted"/>
<feature type="signal peptide" evidence="2">
    <location>
        <begin position="1"/>
        <end position="15"/>
    </location>
</feature>
<gene>
    <name evidence="4" type="primary">Prr27</name>
</gene>
<sequence>MKLLLWACILCVAFAKRRRYPFIHKKSPSPSEEDYFGHRYPLNPSLNIPYGSWNDNLPPFLLPPIDNHQGNTIAKFPGNSELERGLSPYPWILTSKVHYAFQNPNYPSDTSMNGPTVSAPLPPPPPPPPRPYPFVIPPKISVSPFTAEPGAAAALAVPPVGEAMVPEFSVDKTISGLPTAVKFGPPLPLPEHKAPAPEPVPAQFAAPEPAAAQFALESIGIAEPAAGHPIAPEPPPLPSVAAAQLIPAEPTPGQSAENKAASGEPAVAQAIPQVEPAVGPAAEVRPPALEPTGGLLPPAELIVSQSAVGKPFTSESTEVKPEGVEPVEAKSGSQEPLPSVLYQVGYLLCR</sequence>
<dbReference type="Proteomes" id="UP000694915">
    <property type="component" value="Linkage group LG1"/>
</dbReference>
<evidence type="ECO:0000256" key="1">
    <source>
        <dbReference type="SAM" id="MobiDB-lite"/>
    </source>
</evidence>
<protein>
    <submittedName>
        <fullName evidence="4">Proline-rich protein 27</fullName>
    </submittedName>
</protein>